<protein>
    <submittedName>
        <fullName evidence="2">Rab family protein-like protein</fullName>
    </submittedName>
</protein>
<reference evidence="2 3" key="1">
    <citation type="journal article" date="2011" name="Science">
        <title>The ecoresponsive genome of Daphnia pulex.</title>
        <authorList>
            <person name="Colbourne J.K."/>
            <person name="Pfrender M.E."/>
            <person name="Gilbert D."/>
            <person name="Thomas W.K."/>
            <person name="Tucker A."/>
            <person name="Oakley T.H."/>
            <person name="Tokishita S."/>
            <person name="Aerts A."/>
            <person name="Arnold G.J."/>
            <person name="Basu M.K."/>
            <person name="Bauer D.J."/>
            <person name="Caceres C.E."/>
            <person name="Carmel L."/>
            <person name="Casola C."/>
            <person name="Choi J.H."/>
            <person name="Detter J.C."/>
            <person name="Dong Q."/>
            <person name="Dusheyko S."/>
            <person name="Eads B.D."/>
            <person name="Frohlich T."/>
            <person name="Geiler-Samerotte K.A."/>
            <person name="Gerlach D."/>
            <person name="Hatcher P."/>
            <person name="Jogdeo S."/>
            <person name="Krijgsveld J."/>
            <person name="Kriventseva E.V."/>
            <person name="Kultz D."/>
            <person name="Laforsch C."/>
            <person name="Lindquist E."/>
            <person name="Lopez J."/>
            <person name="Manak J.R."/>
            <person name="Muller J."/>
            <person name="Pangilinan J."/>
            <person name="Patwardhan R.P."/>
            <person name="Pitluck S."/>
            <person name="Pritham E.J."/>
            <person name="Rechtsteiner A."/>
            <person name="Rho M."/>
            <person name="Rogozin I.B."/>
            <person name="Sakarya O."/>
            <person name="Salamov A."/>
            <person name="Schaack S."/>
            <person name="Shapiro H."/>
            <person name="Shiga Y."/>
            <person name="Skalitzky C."/>
            <person name="Smith Z."/>
            <person name="Souvorov A."/>
            <person name="Sung W."/>
            <person name="Tang Z."/>
            <person name="Tsuchiya D."/>
            <person name="Tu H."/>
            <person name="Vos H."/>
            <person name="Wang M."/>
            <person name="Wolf Y.I."/>
            <person name="Yamagata H."/>
            <person name="Yamada T."/>
            <person name="Ye Y."/>
            <person name="Shaw J.R."/>
            <person name="Andrews J."/>
            <person name="Crease T.J."/>
            <person name="Tang H."/>
            <person name="Lucas S.M."/>
            <person name="Robertson H.M."/>
            <person name="Bork P."/>
            <person name="Koonin E.V."/>
            <person name="Zdobnov E.M."/>
            <person name="Grigoriev I.V."/>
            <person name="Lynch M."/>
            <person name="Boore J.L."/>
        </authorList>
    </citation>
    <scope>NUCLEOTIDE SEQUENCE [LARGE SCALE GENOMIC DNA]</scope>
</reference>
<gene>
    <name evidence="2" type="ORF">DAPPUDRAFT_299660</name>
</gene>
<proteinExistence type="predicted"/>
<evidence type="ECO:0000259" key="1">
    <source>
        <dbReference type="Pfam" id="PF00646"/>
    </source>
</evidence>
<dbReference type="InterPro" id="IPR036047">
    <property type="entry name" value="F-box-like_dom_sf"/>
</dbReference>
<evidence type="ECO:0000313" key="2">
    <source>
        <dbReference type="EMBL" id="EFX60194.1"/>
    </source>
</evidence>
<dbReference type="Proteomes" id="UP000000305">
    <property type="component" value="Unassembled WGS sequence"/>
</dbReference>
<evidence type="ECO:0000313" key="3">
    <source>
        <dbReference type="Proteomes" id="UP000000305"/>
    </source>
</evidence>
<dbReference type="Pfam" id="PF00646">
    <property type="entry name" value="F-box"/>
    <property type="match status" value="1"/>
</dbReference>
<sequence length="303" mass="32912">MSATAHRAKRTSWFDHVDDPTLEHFFSFLSLSDRFRCSLVSQRWCARVRLVRLPGPLRAKSHSWLALDQGIAAWSHAIRSVSVSLADIRTITGVPATPEESNLRLGVVLSYCTSLQTLRVEDANEGTPGVVSRACKGSLVSLYVACSKLGALSVDLTPFVACTNITNLTLDRGGTATFTGWEALTSLPKLRVLDVVPGGVPLGNDTVLAISNTRTIETLRFYHTSLQAITTLTRLSSLEGVADAFPDDLSACPLTRLVGCFGLDGHVQFLRTAPKLRSLILHDIPINDISAVSACRELTRLEL</sequence>
<name>E9I736_DAPPU</name>
<dbReference type="KEGG" id="dpx:DAPPUDRAFT_299660"/>
<accession>E9I736</accession>
<dbReference type="SUPFAM" id="SSF52058">
    <property type="entry name" value="L domain-like"/>
    <property type="match status" value="1"/>
</dbReference>
<organism evidence="2 3">
    <name type="scientific">Daphnia pulex</name>
    <name type="common">Water flea</name>
    <dbReference type="NCBI Taxonomy" id="6669"/>
    <lineage>
        <taxon>Eukaryota</taxon>
        <taxon>Metazoa</taxon>
        <taxon>Ecdysozoa</taxon>
        <taxon>Arthropoda</taxon>
        <taxon>Crustacea</taxon>
        <taxon>Branchiopoda</taxon>
        <taxon>Diplostraca</taxon>
        <taxon>Cladocera</taxon>
        <taxon>Anomopoda</taxon>
        <taxon>Daphniidae</taxon>
        <taxon>Daphnia</taxon>
    </lineage>
</organism>
<dbReference type="HOGENOM" id="CLU_919998_0_0_1"/>
<dbReference type="SUPFAM" id="SSF81383">
    <property type="entry name" value="F-box domain"/>
    <property type="match status" value="1"/>
</dbReference>
<dbReference type="InParanoid" id="E9I736"/>
<dbReference type="Gene3D" id="3.80.10.10">
    <property type="entry name" value="Ribonuclease Inhibitor"/>
    <property type="match status" value="1"/>
</dbReference>
<dbReference type="InterPro" id="IPR001810">
    <property type="entry name" value="F-box_dom"/>
</dbReference>
<dbReference type="EMBL" id="GL736910">
    <property type="protein sequence ID" value="EFX60194.1"/>
    <property type="molecule type" value="Genomic_DNA"/>
</dbReference>
<feature type="domain" description="F-box" evidence="1">
    <location>
        <begin position="22"/>
        <end position="52"/>
    </location>
</feature>
<keyword evidence="3" id="KW-1185">Reference proteome</keyword>
<dbReference type="InterPro" id="IPR032675">
    <property type="entry name" value="LRR_dom_sf"/>
</dbReference>
<dbReference type="AlphaFoldDB" id="E9I736"/>
<feature type="non-terminal residue" evidence="2">
    <location>
        <position position="303"/>
    </location>
</feature>